<dbReference type="GO" id="GO:0031267">
    <property type="term" value="F:small GTPase binding"/>
    <property type="evidence" value="ECO:0007669"/>
    <property type="project" value="TreeGrafter"/>
</dbReference>
<dbReference type="GO" id="GO:0006913">
    <property type="term" value="P:nucleocytoplasmic transport"/>
    <property type="evidence" value="ECO:0007669"/>
    <property type="project" value="TreeGrafter"/>
</dbReference>
<dbReference type="Proteomes" id="UP000265618">
    <property type="component" value="Unassembled WGS sequence"/>
</dbReference>
<protein>
    <submittedName>
        <fullName evidence="5">Uncharacterized protein</fullName>
    </submittedName>
</protein>
<keyword evidence="6" id="KW-1185">Reference proteome</keyword>
<dbReference type="GO" id="GO:0005634">
    <property type="term" value="C:nucleus"/>
    <property type="evidence" value="ECO:0007669"/>
    <property type="project" value="TreeGrafter"/>
</dbReference>
<dbReference type="Pfam" id="PF13516">
    <property type="entry name" value="LRR_6"/>
    <property type="match status" value="4"/>
</dbReference>
<keyword evidence="3" id="KW-0677">Repeat</keyword>
<sequence>NSLTSEALREIASVYTRGNTQKSLPPLQSLSIEHNPIGTGGGALLRAMATAVGTNLTSLHLAGCGLSDVGVAAMSTMFSSNHCNVAYVELMDNNVADEGCIELARTVQSACESGVSVRLRHLGLRHNRISATGASPLVDACAGCGCQRLLLSGNAIGGSDITPLRDSIHNLLVASRSSDNSLDCLDCLDLASCQLTETDMSVLATAFENLPVAVPASTCALEREGERDRERETNRARSLRLSVSTTALSSPLSAKALKERFQSPPSPSPSDAGADAPPGLFSKLVLDNNPFGDNGGIHAATIIRSCPTITSVQLSRCYIGHGTLASVGALLAVHPCLTHLDLSDNSITDAAGCRLIRRLADSHLHSLYLDGNQLSDASGTLLGQVLRNHPSLSILSVRRNNIGYRTYFIHNTL</sequence>
<evidence type="ECO:0000256" key="1">
    <source>
        <dbReference type="ARBA" id="ARBA00022468"/>
    </source>
</evidence>
<dbReference type="PANTHER" id="PTHR24113">
    <property type="entry name" value="RAN GTPASE-ACTIVATING PROTEIN 1"/>
    <property type="match status" value="1"/>
</dbReference>
<keyword evidence="1" id="KW-0343">GTPase activation</keyword>
<dbReference type="InterPro" id="IPR032675">
    <property type="entry name" value="LRR_dom_sf"/>
</dbReference>
<evidence type="ECO:0000313" key="5">
    <source>
        <dbReference type="EMBL" id="GIQ87655.1"/>
    </source>
</evidence>
<dbReference type="InterPro" id="IPR027038">
    <property type="entry name" value="RanGap"/>
</dbReference>
<proteinExistence type="predicted"/>
<feature type="compositionally biased region" description="Basic and acidic residues" evidence="4">
    <location>
        <begin position="221"/>
        <end position="235"/>
    </location>
</feature>
<evidence type="ECO:0000256" key="3">
    <source>
        <dbReference type="ARBA" id="ARBA00022737"/>
    </source>
</evidence>
<dbReference type="GO" id="GO:0048471">
    <property type="term" value="C:perinuclear region of cytoplasm"/>
    <property type="evidence" value="ECO:0007669"/>
    <property type="project" value="TreeGrafter"/>
</dbReference>
<feature type="non-terminal residue" evidence="5">
    <location>
        <position position="1"/>
    </location>
</feature>
<dbReference type="GO" id="GO:0005829">
    <property type="term" value="C:cytosol"/>
    <property type="evidence" value="ECO:0007669"/>
    <property type="project" value="TreeGrafter"/>
</dbReference>
<keyword evidence="2" id="KW-0433">Leucine-rich repeat</keyword>
<comment type="caution">
    <text evidence="5">The sequence shown here is derived from an EMBL/GenBank/DDBJ whole genome shotgun (WGS) entry which is preliminary data.</text>
</comment>
<evidence type="ECO:0000256" key="2">
    <source>
        <dbReference type="ARBA" id="ARBA00022614"/>
    </source>
</evidence>
<evidence type="ECO:0000313" key="6">
    <source>
        <dbReference type="Proteomes" id="UP000265618"/>
    </source>
</evidence>
<feature type="region of interest" description="Disordered" evidence="4">
    <location>
        <begin position="220"/>
        <end position="240"/>
    </location>
</feature>
<dbReference type="SUPFAM" id="SSF52047">
    <property type="entry name" value="RNI-like"/>
    <property type="match status" value="1"/>
</dbReference>
<dbReference type="PANTHER" id="PTHR24113:SF12">
    <property type="entry name" value="RAN GTPASE-ACTIVATING PROTEIN 1"/>
    <property type="match status" value="1"/>
</dbReference>
<dbReference type="SMART" id="SM00368">
    <property type="entry name" value="LRR_RI"/>
    <property type="match status" value="8"/>
</dbReference>
<organism evidence="5 6">
    <name type="scientific">Kipferlia bialata</name>
    <dbReference type="NCBI Taxonomy" id="797122"/>
    <lineage>
        <taxon>Eukaryota</taxon>
        <taxon>Metamonada</taxon>
        <taxon>Carpediemonas-like organisms</taxon>
        <taxon>Kipferlia</taxon>
    </lineage>
</organism>
<evidence type="ECO:0000256" key="4">
    <source>
        <dbReference type="SAM" id="MobiDB-lite"/>
    </source>
</evidence>
<reference evidence="5 6" key="1">
    <citation type="journal article" date="2018" name="PLoS ONE">
        <title>The draft genome of Kipferlia bialata reveals reductive genome evolution in fornicate parasites.</title>
        <authorList>
            <person name="Tanifuji G."/>
            <person name="Takabayashi S."/>
            <person name="Kume K."/>
            <person name="Takagi M."/>
            <person name="Nakayama T."/>
            <person name="Kamikawa R."/>
            <person name="Inagaki Y."/>
            <person name="Hashimoto T."/>
        </authorList>
    </citation>
    <scope>NUCLEOTIDE SEQUENCE [LARGE SCALE GENOMIC DNA]</scope>
    <source>
        <strain evidence="5">NY0173</strain>
    </source>
</reference>
<dbReference type="Gene3D" id="3.80.10.10">
    <property type="entry name" value="Ribonuclease Inhibitor"/>
    <property type="match status" value="2"/>
</dbReference>
<dbReference type="AlphaFoldDB" id="A0A9K3D4R6"/>
<gene>
    <name evidence="5" type="ORF">KIPB_009739</name>
</gene>
<accession>A0A9K3D4R6</accession>
<dbReference type="OrthoDB" id="120976at2759"/>
<dbReference type="GO" id="GO:0005096">
    <property type="term" value="F:GTPase activator activity"/>
    <property type="evidence" value="ECO:0007669"/>
    <property type="project" value="UniProtKB-KW"/>
</dbReference>
<dbReference type="EMBL" id="BDIP01003399">
    <property type="protein sequence ID" value="GIQ87655.1"/>
    <property type="molecule type" value="Genomic_DNA"/>
</dbReference>
<dbReference type="InterPro" id="IPR001611">
    <property type="entry name" value="Leu-rich_rpt"/>
</dbReference>
<name>A0A9K3D4R6_9EUKA</name>